<name>A0A494YTF6_9BACI</name>
<dbReference type="EMBL" id="RBZO01000031">
    <property type="protein sequence ID" value="RKQ13409.1"/>
    <property type="molecule type" value="Genomic_DNA"/>
</dbReference>
<protein>
    <submittedName>
        <fullName evidence="1">Uncharacterized protein</fullName>
    </submittedName>
</protein>
<gene>
    <name evidence="1" type="ORF">D8M05_16240</name>
</gene>
<comment type="caution">
    <text evidence="1">The sequence shown here is derived from an EMBL/GenBank/DDBJ whole genome shotgun (WGS) entry which is preliminary data.</text>
</comment>
<keyword evidence="2" id="KW-1185">Reference proteome</keyword>
<accession>A0A494YTF6</accession>
<proteinExistence type="predicted"/>
<dbReference type="Proteomes" id="UP000281813">
    <property type="component" value="Unassembled WGS sequence"/>
</dbReference>
<reference evidence="1 2" key="1">
    <citation type="journal article" date="2015" name="Antonie Van Leeuwenhoek">
        <title>Oceanobacillus bengalensis sp. nov., a bacterium isolated from seawater of the Bay of Bengal.</title>
        <authorList>
            <person name="Yongchang O."/>
            <person name="Xiang W."/>
            <person name="Wang G."/>
        </authorList>
    </citation>
    <scope>NUCLEOTIDE SEQUENCE [LARGE SCALE GENOMIC DNA]</scope>
    <source>
        <strain evidence="1 2">MCCC 1K00260</strain>
    </source>
</reference>
<sequence>MDNGESLSSNKVISEVFKDTRNQALVNQAPNILDVHENAVNINIAIFKLTIQSVLYEKFKD</sequence>
<evidence type="ECO:0000313" key="2">
    <source>
        <dbReference type="Proteomes" id="UP000281813"/>
    </source>
</evidence>
<dbReference type="AlphaFoldDB" id="A0A494YTF6"/>
<dbReference type="OrthoDB" id="2242642at2"/>
<organism evidence="1 2">
    <name type="scientific">Oceanobacillus bengalensis</name>
    <dbReference type="NCBI Taxonomy" id="1435466"/>
    <lineage>
        <taxon>Bacteria</taxon>
        <taxon>Bacillati</taxon>
        <taxon>Bacillota</taxon>
        <taxon>Bacilli</taxon>
        <taxon>Bacillales</taxon>
        <taxon>Bacillaceae</taxon>
        <taxon>Oceanobacillus</taxon>
    </lineage>
</organism>
<evidence type="ECO:0000313" key="1">
    <source>
        <dbReference type="EMBL" id="RKQ13409.1"/>
    </source>
</evidence>